<dbReference type="FunFam" id="3.10.250.10:FF:000002">
    <property type="entry name" value="Scavenger receptor cysteine-rich type 1 protein M130"/>
    <property type="match status" value="1"/>
</dbReference>
<comment type="caution">
    <text evidence="7">Lacks conserved residue(s) required for the propagation of feature annotation.</text>
</comment>
<keyword evidence="2" id="KW-0964">Secreted</keyword>
<dbReference type="Pfam" id="PF00530">
    <property type="entry name" value="SRCR"/>
    <property type="match status" value="2"/>
</dbReference>
<keyword evidence="6" id="KW-0325">Glycoprotein</keyword>
<feature type="disulfide bond" evidence="7">
    <location>
        <begin position="55"/>
        <end position="119"/>
    </location>
</feature>
<feature type="domain" description="SRCR" evidence="8">
    <location>
        <begin position="279"/>
        <end position="337"/>
    </location>
</feature>
<dbReference type="SMART" id="SM00202">
    <property type="entry name" value="SR"/>
    <property type="match status" value="2"/>
</dbReference>
<dbReference type="PANTHER" id="PTHR19331">
    <property type="entry name" value="SCAVENGER RECEPTOR DOMAIN-CONTAINING"/>
    <property type="match status" value="1"/>
</dbReference>
<evidence type="ECO:0000259" key="8">
    <source>
        <dbReference type="PROSITE" id="PS50287"/>
    </source>
</evidence>
<keyword evidence="10" id="KW-1185">Reference proteome</keyword>
<feature type="domain" description="SRCR" evidence="8">
    <location>
        <begin position="30"/>
        <end position="130"/>
    </location>
</feature>
<dbReference type="PANTHER" id="PTHR19331:SF22">
    <property type="entry name" value="DELETED IN MALIGNANT BRAIN TUMORS 1 PROTEIN"/>
    <property type="match status" value="1"/>
</dbReference>
<dbReference type="AlphaFoldDB" id="A0A3B3QB77"/>
<evidence type="ECO:0000256" key="6">
    <source>
        <dbReference type="ARBA" id="ARBA00023180"/>
    </source>
</evidence>
<dbReference type="GeneTree" id="ENSGT00940000163299"/>
<dbReference type="SUPFAM" id="SSF56487">
    <property type="entry name" value="SRCR-like"/>
    <property type="match status" value="2"/>
</dbReference>
<dbReference type="InterPro" id="IPR036772">
    <property type="entry name" value="SRCR-like_dom_sf"/>
</dbReference>
<dbReference type="Ensembl" id="ENSPKIT00000027927.1">
    <property type="protein sequence ID" value="ENSPKIP00000003957.1"/>
    <property type="gene ID" value="ENSPKIG00000021244.1"/>
</dbReference>
<evidence type="ECO:0000256" key="7">
    <source>
        <dbReference type="PROSITE-ProRule" id="PRU00196"/>
    </source>
</evidence>
<dbReference type="PRINTS" id="PR00258">
    <property type="entry name" value="SPERACTRCPTR"/>
</dbReference>
<dbReference type="Proteomes" id="UP000261540">
    <property type="component" value="Unplaced"/>
</dbReference>
<sequence length="337" mass="38118">MFTKISVSVHRFTYQLLERNHMHFTIADHVRLVGGADRCSGRLEVKLHQSWATVCDDNFDWQDAEVVCRELDCGAPSALHKGAHFGEGEGPIWSKDFHCEGHESFLHECLMSVRSEQNCTHGHAVGLTCEDLCNGSEANLMECKMDVFSEIKFLPLVFHAIVFTGTVGVNSYSMRFTVHILLCLSHTVYSCVFPDRSRLFLMMKGEKENLFIDYSCHTLHSCHLEFQCQGNESHLVFCPKLIHNKTCRHENDVGLVEVSGSYLYSFLSFIVLLLGYSRFRLRDGPDHCSGRVEMRYNGTWGTLCDASWDMRAATVLCQQLECGSAVAALGQAAVWRE</sequence>
<accession>A0A3B3QB77</accession>
<evidence type="ECO:0000256" key="3">
    <source>
        <dbReference type="ARBA" id="ARBA00022729"/>
    </source>
</evidence>
<evidence type="ECO:0000256" key="4">
    <source>
        <dbReference type="ARBA" id="ARBA00022737"/>
    </source>
</evidence>
<evidence type="ECO:0000313" key="10">
    <source>
        <dbReference type="Proteomes" id="UP000261540"/>
    </source>
</evidence>
<keyword evidence="4" id="KW-0677">Repeat</keyword>
<keyword evidence="5 7" id="KW-1015">Disulfide bond</keyword>
<feature type="disulfide bond" evidence="7">
    <location>
        <begin position="99"/>
        <end position="109"/>
    </location>
</feature>
<evidence type="ECO:0000256" key="2">
    <source>
        <dbReference type="ARBA" id="ARBA00022525"/>
    </source>
</evidence>
<evidence type="ECO:0000256" key="5">
    <source>
        <dbReference type="ARBA" id="ARBA00023157"/>
    </source>
</evidence>
<name>A0A3B3QB77_9TELE</name>
<dbReference type="Gene3D" id="3.10.250.10">
    <property type="entry name" value="SRCR-like domain"/>
    <property type="match status" value="2"/>
</dbReference>
<dbReference type="InterPro" id="IPR001190">
    <property type="entry name" value="SRCR"/>
</dbReference>
<reference evidence="9" key="2">
    <citation type="submission" date="2025-09" db="UniProtKB">
        <authorList>
            <consortium name="Ensembl"/>
        </authorList>
    </citation>
    <scope>IDENTIFICATION</scope>
</reference>
<proteinExistence type="predicted"/>
<keyword evidence="3" id="KW-0732">Signal</keyword>
<feature type="disulfide bond" evidence="7">
    <location>
        <begin position="68"/>
        <end position="129"/>
    </location>
</feature>
<dbReference type="PROSITE" id="PS50287">
    <property type="entry name" value="SRCR_2"/>
    <property type="match status" value="2"/>
</dbReference>
<dbReference type="GO" id="GO:0016020">
    <property type="term" value="C:membrane"/>
    <property type="evidence" value="ECO:0007669"/>
    <property type="project" value="InterPro"/>
</dbReference>
<comment type="subcellular location">
    <subcellularLocation>
        <location evidence="1">Secreted</location>
    </subcellularLocation>
</comment>
<evidence type="ECO:0000313" key="9">
    <source>
        <dbReference type="Ensembl" id="ENSPKIP00000003957.1"/>
    </source>
</evidence>
<protein>
    <recommendedName>
        <fullName evidence="8">SRCR domain-containing protein</fullName>
    </recommendedName>
</protein>
<reference evidence="9" key="1">
    <citation type="submission" date="2025-08" db="UniProtKB">
        <authorList>
            <consortium name="Ensembl"/>
        </authorList>
    </citation>
    <scope>IDENTIFICATION</scope>
</reference>
<evidence type="ECO:0000256" key="1">
    <source>
        <dbReference type="ARBA" id="ARBA00004613"/>
    </source>
</evidence>
<organism evidence="9 10">
    <name type="scientific">Paramormyrops kingsleyae</name>
    <dbReference type="NCBI Taxonomy" id="1676925"/>
    <lineage>
        <taxon>Eukaryota</taxon>
        <taxon>Metazoa</taxon>
        <taxon>Chordata</taxon>
        <taxon>Craniata</taxon>
        <taxon>Vertebrata</taxon>
        <taxon>Euteleostomi</taxon>
        <taxon>Actinopterygii</taxon>
        <taxon>Neopterygii</taxon>
        <taxon>Teleostei</taxon>
        <taxon>Osteoglossocephala</taxon>
        <taxon>Osteoglossomorpha</taxon>
        <taxon>Osteoglossiformes</taxon>
        <taxon>Mormyridae</taxon>
        <taxon>Paramormyrops</taxon>
    </lineage>
</organism>